<name>A0A077RTU6_WHEAT</name>
<feature type="compositionally biased region" description="Pro residues" evidence="1">
    <location>
        <begin position="1005"/>
        <end position="1019"/>
    </location>
</feature>
<accession>A0A077RTU6</accession>
<dbReference type="CDD" id="cd05162">
    <property type="entry name" value="PWWP"/>
    <property type="match status" value="1"/>
</dbReference>
<evidence type="ECO:0000256" key="1">
    <source>
        <dbReference type="SAM" id="MobiDB-lite"/>
    </source>
</evidence>
<feature type="region of interest" description="Disordered" evidence="1">
    <location>
        <begin position="995"/>
        <end position="1019"/>
    </location>
</feature>
<feature type="compositionally biased region" description="Basic residues" evidence="1">
    <location>
        <begin position="214"/>
        <end position="228"/>
    </location>
</feature>
<feature type="region of interest" description="Disordered" evidence="1">
    <location>
        <begin position="426"/>
        <end position="542"/>
    </location>
</feature>
<feature type="compositionally biased region" description="Polar residues" evidence="1">
    <location>
        <begin position="598"/>
        <end position="613"/>
    </location>
</feature>
<dbReference type="HOGENOM" id="CLU_018162_0_0_1"/>
<organism evidence="2">
    <name type="scientific">Triticum aestivum</name>
    <name type="common">Wheat</name>
    <dbReference type="NCBI Taxonomy" id="4565"/>
    <lineage>
        <taxon>Eukaryota</taxon>
        <taxon>Viridiplantae</taxon>
        <taxon>Streptophyta</taxon>
        <taxon>Embryophyta</taxon>
        <taxon>Tracheophyta</taxon>
        <taxon>Spermatophyta</taxon>
        <taxon>Magnoliopsida</taxon>
        <taxon>Liliopsida</taxon>
        <taxon>Poales</taxon>
        <taxon>Poaceae</taxon>
        <taxon>BOP clade</taxon>
        <taxon>Pooideae</taxon>
        <taxon>Triticodae</taxon>
        <taxon>Triticeae</taxon>
        <taxon>Triticinae</taxon>
        <taxon>Triticum</taxon>
    </lineage>
</organism>
<protein>
    <recommendedName>
        <fullName evidence="3">PWWP domain-containing protein</fullName>
    </recommendedName>
</protein>
<proteinExistence type="predicted"/>
<feature type="compositionally biased region" description="Basic and acidic residues" evidence="1">
    <location>
        <begin position="304"/>
        <end position="314"/>
    </location>
</feature>
<reference evidence="2" key="1">
    <citation type="journal article" date="2014" name="Science">
        <title>Structural and functional partitioning of bread wheat chromosome 3B.</title>
        <authorList>
            <person name="Choulet F."/>
            <person name="Alberti A."/>
            <person name="Theil S."/>
            <person name="Glover N."/>
            <person name="Barbe V."/>
            <person name="Daron J."/>
            <person name="Pingault L."/>
            <person name="Sourdille P."/>
            <person name="Couloux A."/>
            <person name="Paux E."/>
            <person name="Leroy P."/>
            <person name="Mangenot S."/>
            <person name="Guilhot N."/>
            <person name="Le Gouis J."/>
            <person name="Balfourier F."/>
            <person name="Alaux M."/>
            <person name="Jamilloux V."/>
            <person name="Poulain J."/>
            <person name="Durand C."/>
            <person name="Bellec A."/>
            <person name="Gaspin C."/>
            <person name="Safar J."/>
            <person name="Dolezel J."/>
            <person name="Rogers J."/>
            <person name="Vandepoele K."/>
            <person name="Aury J.M."/>
            <person name="Mayer K."/>
            <person name="Berges H."/>
            <person name="Quesneville H."/>
            <person name="Wincker P."/>
            <person name="Feuillet C."/>
        </authorList>
    </citation>
    <scope>NUCLEOTIDE SEQUENCE</scope>
</reference>
<feature type="compositionally biased region" description="Low complexity" evidence="1">
    <location>
        <begin position="426"/>
        <end position="435"/>
    </location>
</feature>
<feature type="region of interest" description="Disordered" evidence="1">
    <location>
        <begin position="201"/>
        <end position="353"/>
    </location>
</feature>
<dbReference type="AlphaFoldDB" id="A0A077RTU6"/>
<dbReference type="PANTHER" id="PTHR35491:SF12">
    <property type="entry name" value="RRM DOMAIN-CONTAINING PROTEIN"/>
    <property type="match status" value="1"/>
</dbReference>
<dbReference type="SUPFAM" id="SSF63748">
    <property type="entry name" value="Tudor/PWWP/MBT"/>
    <property type="match status" value="1"/>
</dbReference>
<dbReference type="EMBL" id="HG670306">
    <property type="protein sequence ID" value="CDM81818.1"/>
    <property type="molecule type" value="Genomic_DNA"/>
</dbReference>
<feature type="region of interest" description="Disordered" evidence="1">
    <location>
        <begin position="585"/>
        <end position="633"/>
    </location>
</feature>
<feature type="region of interest" description="Disordered" evidence="1">
    <location>
        <begin position="792"/>
        <end position="843"/>
    </location>
</feature>
<sequence length="1019" mass="108543">MATDDPEPPQPPQPQTLAAGELVWAKTRGRHHWWPARLHSPSPESPLVSSLGAEYSDDHRPAVAVKPFLAAPDADALATANKGLAFVAAVAHARATAVAILCDALTCPCARGPNPPPPPPADESNTVVITGVANLEPREFLAALGSAAVDAPAVSLMDRARLESWVRALAQGWGPDGPGRYQRRTKDDLIDKIDLDMLADDGAASEEEEEKKAVVPRKTPKQRKRRTKAPTPKDKEEEEMAHKTPKQRRRAKASLLDSEEEEEEQKLSSQNNKDESGTALSGRRERKKSKYLSPPYTNIGVFALEDKSPDDSPKKSPPARAANKDERKNNKASPEEKQQHKKKTKVVPPPLPLDNVNAQEVLLLLRCFGEDVSHKRHFPKAAEDFLGLLRSSVFAEGAHHDSYKDHECPVAKNAVEKAAAAADVLVSDSAATPKQGKGKRGRKKKDQDGSADSSSIKKKKKKKTAALDCAAEDASEENKKAEDASEENKKEENVSEKKKRGRRKKEQDGTSPKGSAIKRKKMDKTSPKATLGPASGSGLVITPAIPIRQVSAQDIMGQVKPGAGVPDPMMKNNLLVSKSPISAIMSGGVKSGEEQDQGDTGSVVNASSDQSAKNNEEATKPETDMNVDTLDRDVPVGSGAQTEVTTPMNVDMNVDTLSGDVALAEVTMPEATKPETGGIQVDMNVECIGVVDVPVTSVQMEAMELEASIPVVDINEQIAAVEDVPATSGWLPPMHGDVISQPAHGNKDNASVQGRAVQESYTSLIKAMVPDMYKKVEEVAAGTGVVAAPQDEAQKVEETSQMKAVADGASHSSPAKGTSSGATNGSPCPDAPNSAQKRRNKKPAAAYFANPAELRVKFLDGTMVPTKEELLSEFRRFGVLVESECDISEERRDARVVFGKSTEAEAAYTKAEIPGIFGQFGPPWATLGLNYLEAITLAPARPAKPPLARADMRKNVENMISSLKNGGRSLPLNVGAAAPAGGAAPVSAGLLAEMQRLLSKLDKPQPAPGPSGSAPPPSS</sequence>
<feature type="compositionally biased region" description="Basic and acidic residues" evidence="1">
    <location>
        <begin position="614"/>
        <end position="633"/>
    </location>
</feature>
<evidence type="ECO:0000313" key="2">
    <source>
        <dbReference type="EMBL" id="CDM81818.1"/>
    </source>
</evidence>
<feature type="compositionally biased region" description="Polar residues" evidence="1">
    <location>
        <begin position="810"/>
        <end position="826"/>
    </location>
</feature>
<evidence type="ECO:0008006" key="3">
    <source>
        <dbReference type="Google" id="ProtNLM"/>
    </source>
</evidence>
<dbReference type="PANTHER" id="PTHR35491">
    <property type="entry name" value="OS12G0638500-LIKE PROTEIN"/>
    <property type="match status" value="1"/>
</dbReference>
<feature type="compositionally biased region" description="Basic residues" evidence="1">
    <location>
        <begin position="243"/>
        <end position="252"/>
    </location>
</feature>
<feature type="compositionally biased region" description="Basic and acidic residues" evidence="1">
    <location>
        <begin position="476"/>
        <end position="496"/>
    </location>
</feature>
<gene>
    <name evidence="2" type="ORF">TRAES_3BF280300010CFD_c1</name>
</gene>
<dbReference type="ExpressionAtlas" id="A0A077RTU6">
    <property type="expression patterns" value="baseline"/>
</dbReference>
<feature type="compositionally biased region" description="Basic and acidic residues" evidence="1">
    <location>
        <begin position="322"/>
        <end position="338"/>
    </location>
</feature>